<keyword evidence="2" id="KW-1185">Reference proteome</keyword>
<name>A0ABV0MK69_9TELE</name>
<protein>
    <submittedName>
        <fullName evidence="1">Uncharacterized protein</fullName>
    </submittedName>
</protein>
<sequence length="102" mass="11147">MFLSKTSEQLFDLIKLDVPIYLENIVYLLHFALIKKLGCSCRAVCSLMAQLGFGLKVKFKTLSAGVQSARAACQTDSFRGLGNASNLSAAMDQNYGGDWEGF</sequence>
<dbReference type="EMBL" id="JAHRIO010002548">
    <property type="protein sequence ID" value="MEQ2159501.1"/>
    <property type="molecule type" value="Genomic_DNA"/>
</dbReference>
<gene>
    <name evidence="1" type="ORF">GOODEAATRI_023577</name>
</gene>
<reference evidence="1 2" key="1">
    <citation type="submission" date="2021-06" db="EMBL/GenBank/DDBJ databases">
        <authorList>
            <person name="Palmer J.M."/>
        </authorList>
    </citation>
    <scope>NUCLEOTIDE SEQUENCE [LARGE SCALE GENOMIC DNA]</scope>
    <source>
        <strain evidence="1 2">GA_2019</strain>
        <tissue evidence="1">Muscle</tissue>
    </source>
</reference>
<organism evidence="1 2">
    <name type="scientific">Goodea atripinnis</name>
    <dbReference type="NCBI Taxonomy" id="208336"/>
    <lineage>
        <taxon>Eukaryota</taxon>
        <taxon>Metazoa</taxon>
        <taxon>Chordata</taxon>
        <taxon>Craniata</taxon>
        <taxon>Vertebrata</taxon>
        <taxon>Euteleostomi</taxon>
        <taxon>Actinopterygii</taxon>
        <taxon>Neopterygii</taxon>
        <taxon>Teleostei</taxon>
        <taxon>Neoteleostei</taxon>
        <taxon>Acanthomorphata</taxon>
        <taxon>Ovalentaria</taxon>
        <taxon>Atherinomorphae</taxon>
        <taxon>Cyprinodontiformes</taxon>
        <taxon>Goodeidae</taxon>
        <taxon>Goodea</taxon>
    </lineage>
</organism>
<evidence type="ECO:0000313" key="2">
    <source>
        <dbReference type="Proteomes" id="UP001476798"/>
    </source>
</evidence>
<proteinExistence type="predicted"/>
<accession>A0ABV0MK69</accession>
<comment type="caution">
    <text evidence="1">The sequence shown here is derived from an EMBL/GenBank/DDBJ whole genome shotgun (WGS) entry which is preliminary data.</text>
</comment>
<evidence type="ECO:0000313" key="1">
    <source>
        <dbReference type="EMBL" id="MEQ2159501.1"/>
    </source>
</evidence>
<dbReference type="Proteomes" id="UP001476798">
    <property type="component" value="Unassembled WGS sequence"/>
</dbReference>